<dbReference type="InterPro" id="IPR025319">
    <property type="entry name" value="DUF4224"/>
</dbReference>
<proteinExistence type="predicted"/>
<evidence type="ECO:0000259" key="1">
    <source>
        <dbReference type="Pfam" id="PF13986"/>
    </source>
</evidence>
<sequence length="70" mass="7780">MSTVNVLSCDDLRAITGYQRPADIERCLSEQGIRVFRGRLGPWTTLDLVNQAGGLRPANNDETYDPDTLL</sequence>
<dbReference type="RefSeq" id="WP_282235671.1">
    <property type="nucleotide sequence ID" value="NZ_CP035631.1"/>
</dbReference>
<reference evidence="2 3" key="1">
    <citation type="submission" date="2019-01" db="EMBL/GenBank/DDBJ databases">
        <title>Genome sequence of Salinicola endophyticus REST5.</title>
        <authorList>
            <person name="Nascimento F.X."/>
        </authorList>
    </citation>
    <scope>NUCLEOTIDE SEQUENCE [LARGE SCALE GENOMIC DNA]</scope>
    <source>
        <strain evidence="2 3">REST5</strain>
    </source>
</reference>
<dbReference type="Proteomes" id="UP001321526">
    <property type="component" value="Chromosome"/>
</dbReference>
<feature type="domain" description="DUF4224" evidence="1">
    <location>
        <begin position="7"/>
        <end position="35"/>
    </location>
</feature>
<organism evidence="2 3">
    <name type="scientific">Salinicola endophyticus</name>
    <dbReference type="NCBI Taxonomy" id="1949083"/>
    <lineage>
        <taxon>Bacteria</taxon>
        <taxon>Pseudomonadati</taxon>
        <taxon>Pseudomonadota</taxon>
        <taxon>Gammaproteobacteria</taxon>
        <taxon>Oceanospirillales</taxon>
        <taxon>Halomonadaceae</taxon>
        <taxon>Salinicola</taxon>
    </lineage>
</organism>
<gene>
    <name evidence="2" type="ORF">EVC62_02325</name>
</gene>
<dbReference type="Pfam" id="PF13986">
    <property type="entry name" value="DUF4224"/>
    <property type="match status" value="1"/>
</dbReference>
<evidence type="ECO:0000313" key="3">
    <source>
        <dbReference type="Proteomes" id="UP001321526"/>
    </source>
</evidence>
<keyword evidence="3" id="KW-1185">Reference proteome</keyword>
<evidence type="ECO:0000313" key="2">
    <source>
        <dbReference type="EMBL" id="WFF40428.1"/>
    </source>
</evidence>
<protein>
    <submittedName>
        <fullName evidence="2">DUF4224 domain-containing protein</fullName>
    </submittedName>
</protein>
<dbReference type="EMBL" id="CP035631">
    <property type="protein sequence ID" value="WFF40428.1"/>
    <property type="molecule type" value="Genomic_DNA"/>
</dbReference>
<accession>A0ABY8FC81</accession>
<name>A0ABY8FC81_9GAMM</name>